<dbReference type="AlphaFoldDB" id="A0A182TP95"/>
<keyword evidence="1" id="KW-1133">Transmembrane helix</keyword>
<dbReference type="Proteomes" id="UP000075902">
    <property type="component" value="Unassembled WGS sequence"/>
</dbReference>
<organism evidence="2 3">
    <name type="scientific">Anopheles melas</name>
    <dbReference type="NCBI Taxonomy" id="34690"/>
    <lineage>
        <taxon>Eukaryota</taxon>
        <taxon>Metazoa</taxon>
        <taxon>Ecdysozoa</taxon>
        <taxon>Arthropoda</taxon>
        <taxon>Hexapoda</taxon>
        <taxon>Insecta</taxon>
        <taxon>Pterygota</taxon>
        <taxon>Neoptera</taxon>
        <taxon>Endopterygota</taxon>
        <taxon>Diptera</taxon>
        <taxon>Nematocera</taxon>
        <taxon>Culicoidea</taxon>
        <taxon>Culicidae</taxon>
        <taxon>Anophelinae</taxon>
        <taxon>Anopheles</taxon>
    </lineage>
</organism>
<keyword evidence="1" id="KW-0472">Membrane</keyword>
<accession>A0A182TP95</accession>
<reference evidence="2" key="2">
    <citation type="submission" date="2020-05" db="UniProtKB">
        <authorList>
            <consortium name="EnsemblMetazoa"/>
        </authorList>
    </citation>
    <scope>IDENTIFICATION</scope>
    <source>
        <strain evidence="2">CM1001059</strain>
    </source>
</reference>
<sequence length="111" mass="13254">MDWRSVQKPPKLGGQLLVQLERTLMVRLAECFHQRSISFTIVTNLHRHHQLRSLIVLERSLPLQMRVKIRCKLVKRLTIIGRIYIVVFWAGFFRFGSDWIVGFSRFCILFR</sequence>
<keyword evidence="1" id="KW-0812">Transmembrane</keyword>
<feature type="transmembrane region" description="Helical" evidence="1">
    <location>
        <begin position="73"/>
        <end position="92"/>
    </location>
</feature>
<evidence type="ECO:0000256" key="1">
    <source>
        <dbReference type="SAM" id="Phobius"/>
    </source>
</evidence>
<proteinExistence type="predicted"/>
<protein>
    <submittedName>
        <fullName evidence="2">Uncharacterized protein</fullName>
    </submittedName>
</protein>
<dbReference type="VEuPathDB" id="VectorBase:AMEC005906"/>
<keyword evidence="3" id="KW-1185">Reference proteome</keyword>
<name>A0A182TP95_9DIPT</name>
<dbReference type="EnsemblMetazoa" id="AMEC005906-RA">
    <property type="protein sequence ID" value="AMEC005906-PA"/>
    <property type="gene ID" value="AMEC005906"/>
</dbReference>
<evidence type="ECO:0000313" key="3">
    <source>
        <dbReference type="Proteomes" id="UP000075902"/>
    </source>
</evidence>
<reference evidence="3" key="1">
    <citation type="submission" date="2014-01" db="EMBL/GenBank/DDBJ databases">
        <title>The Genome Sequence of Anopheles melas CM1001059_A (V2).</title>
        <authorList>
            <consortium name="The Broad Institute Genomics Platform"/>
            <person name="Neafsey D.E."/>
            <person name="Besansky N."/>
            <person name="Howell P."/>
            <person name="Walton C."/>
            <person name="Young S.K."/>
            <person name="Zeng Q."/>
            <person name="Gargeya S."/>
            <person name="Fitzgerald M."/>
            <person name="Haas B."/>
            <person name="Abouelleil A."/>
            <person name="Allen A.W."/>
            <person name="Alvarado L."/>
            <person name="Arachchi H.M."/>
            <person name="Berlin A.M."/>
            <person name="Chapman S.B."/>
            <person name="Gainer-Dewar J."/>
            <person name="Goldberg J."/>
            <person name="Griggs A."/>
            <person name="Gujja S."/>
            <person name="Hansen M."/>
            <person name="Howarth C."/>
            <person name="Imamovic A."/>
            <person name="Ireland A."/>
            <person name="Larimer J."/>
            <person name="McCowan C."/>
            <person name="Murphy C."/>
            <person name="Pearson M."/>
            <person name="Poon T.W."/>
            <person name="Priest M."/>
            <person name="Roberts A."/>
            <person name="Saif S."/>
            <person name="Shea T."/>
            <person name="Sisk P."/>
            <person name="Sykes S."/>
            <person name="Wortman J."/>
            <person name="Nusbaum C."/>
            <person name="Birren B."/>
        </authorList>
    </citation>
    <scope>NUCLEOTIDE SEQUENCE [LARGE SCALE GENOMIC DNA]</scope>
    <source>
        <strain evidence="3">CM1001059</strain>
    </source>
</reference>
<evidence type="ECO:0000313" key="2">
    <source>
        <dbReference type="EnsemblMetazoa" id="AMEC005906-PA"/>
    </source>
</evidence>